<dbReference type="Proteomes" id="UP001062165">
    <property type="component" value="Chromosome"/>
</dbReference>
<accession>A0ABY6CYT6</accession>
<dbReference type="PROSITE" id="PS51257">
    <property type="entry name" value="PROKAR_LIPOPROTEIN"/>
    <property type="match status" value="1"/>
</dbReference>
<sequence>MKGKSKYWNKISQPLIFLVICLIPIIQSCQEPDPFPITPQIQFNNIQYIELLENGNPDSLILYFDFQDGDGDLGLEGYENGSPYQDYNFYLDYDSIPITYNQTNIKYPIRIYDPVKDKLTIVGSQDIRPSYDCINYDILYMDYINKEYLAPGTNPDDVDPNIYDLDTIFLERNRYRNNIEVKYYRKRGTNNYEEIDWRYLTSEYGCGISFDGRFPILDAEQMNDSGSLEGTIRYAMVSTGFRTVLRKDTFNIKFQIIDRSLHISDIAETGDITLDQIIR</sequence>
<reference evidence="1" key="1">
    <citation type="submission" date="2022-10" db="EMBL/GenBank/DDBJ databases">
        <title>Comparative genomics and taxonomic characterization of three novel marine species of genus Reichenbachiella exhibiting antioxidant and polysaccharide degradation activities.</title>
        <authorList>
            <person name="Muhammad N."/>
            <person name="Lee Y.-J."/>
            <person name="Ko J."/>
            <person name="Kim S.-G."/>
        </authorList>
    </citation>
    <scope>NUCLEOTIDE SEQUENCE</scope>
    <source>
        <strain evidence="1">Wsw4-B4</strain>
    </source>
</reference>
<evidence type="ECO:0000313" key="2">
    <source>
        <dbReference type="Proteomes" id="UP001062165"/>
    </source>
</evidence>
<dbReference type="EMBL" id="CP106735">
    <property type="protein sequence ID" value="UXX78879.1"/>
    <property type="molecule type" value="Genomic_DNA"/>
</dbReference>
<organism evidence="1 2">
    <name type="scientific">Reichenbachiella carrageenanivorans</name>
    <dbReference type="NCBI Taxonomy" id="2979869"/>
    <lineage>
        <taxon>Bacteria</taxon>
        <taxon>Pseudomonadati</taxon>
        <taxon>Bacteroidota</taxon>
        <taxon>Cytophagia</taxon>
        <taxon>Cytophagales</taxon>
        <taxon>Reichenbachiellaceae</taxon>
        <taxon>Reichenbachiella</taxon>
    </lineage>
</organism>
<gene>
    <name evidence="1" type="ORF">N7E81_16100</name>
</gene>
<dbReference type="RefSeq" id="WP_263050623.1">
    <property type="nucleotide sequence ID" value="NZ_CP106735.1"/>
</dbReference>
<keyword evidence="2" id="KW-1185">Reference proteome</keyword>
<proteinExistence type="predicted"/>
<protein>
    <submittedName>
        <fullName evidence="1">Uncharacterized protein</fullName>
    </submittedName>
</protein>
<name>A0ABY6CYT6_9BACT</name>
<evidence type="ECO:0000313" key="1">
    <source>
        <dbReference type="EMBL" id="UXX78879.1"/>
    </source>
</evidence>